<feature type="domain" description="Histidine kinase" evidence="8">
    <location>
        <begin position="196"/>
        <end position="427"/>
    </location>
</feature>
<sequence>MDTSQKTIVVVDDTPENLRLLVGILKEQDYIVRPAPSGMLALNFVRATPPDLMLLDIRMPEMDGFEVCKQLKADAQTRDIPVIFISALDEVADKVKGFSLGAVDYITKPFEAEEVLVRVKTHLTLHDLQQRLQESNARLQKEIAERRQAQEALLQSNQALEHRTQELSDTLQHLKLTQQELIQAGKMAALGQLVAGVAHEINTPIGLGVTEASFLQRKTRELFDAFSAGTLKQSGLKKYLQLALDSTTSILSNLTRSAELILSFKQVAVDQTVQEKREFNLKTYLDEVLLSLNPRYKRTQHRVSIACPDNIVLTSYPGAFMQILSNLIENSLLHGFEQIEAGHITLTVTPHDHDLILEYRDNGQGMTPEQQQKVFEPFFTTRRAQGGTGLGMHIVYNLVHQTLGGQIECHSERGRGTTFRMQIPLEPRSEKHHPYTQKEDS</sequence>
<dbReference type="PANTHER" id="PTHR43047">
    <property type="entry name" value="TWO-COMPONENT HISTIDINE PROTEIN KINASE"/>
    <property type="match status" value="1"/>
</dbReference>
<evidence type="ECO:0000256" key="5">
    <source>
        <dbReference type="PROSITE-ProRule" id="PRU00169"/>
    </source>
</evidence>
<feature type="compositionally biased region" description="Basic and acidic residues" evidence="7">
    <location>
        <begin position="427"/>
        <end position="441"/>
    </location>
</feature>
<feature type="region of interest" description="Disordered" evidence="7">
    <location>
        <begin position="422"/>
        <end position="441"/>
    </location>
</feature>
<comment type="catalytic activity">
    <reaction evidence="1">
        <text>ATP + protein L-histidine = ADP + protein N-phospho-L-histidine.</text>
        <dbReference type="EC" id="2.7.13.3"/>
    </reaction>
</comment>
<dbReference type="Proteomes" id="UP000649604">
    <property type="component" value="Unassembled WGS sequence"/>
</dbReference>
<evidence type="ECO:0000313" key="10">
    <source>
        <dbReference type="EMBL" id="MBD3326432.1"/>
    </source>
</evidence>
<dbReference type="GO" id="GO:0005886">
    <property type="term" value="C:plasma membrane"/>
    <property type="evidence" value="ECO:0007669"/>
    <property type="project" value="TreeGrafter"/>
</dbReference>
<dbReference type="EC" id="2.7.13.3" evidence="2"/>
<dbReference type="InterPro" id="IPR011006">
    <property type="entry name" value="CheY-like_superfamily"/>
</dbReference>
<dbReference type="SUPFAM" id="SSF47384">
    <property type="entry name" value="Homodimeric domain of signal transducing histidine kinase"/>
    <property type="match status" value="1"/>
</dbReference>
<evidence type="ECO:0000256" key="7">
    <source>
        <dbReference type="SAM" id="MobiDB-lite"/>
    </source>
</evidence>
<evidence type="ECO:0000259" key="9">
    <source>
        <dbReference type="PROSITE" id="PS50110"/>
    </source>
</evidence>
<keyword evidence="5" id="KW-0597">Phosphoprotein</keyword>
<evidence type="ECO:0000313" key="11">
    <source>
        <dbReference type="Proteomes" id="UP000649604"/>
    </source>
</evidence>
<evidence type="ECO:0000256" key="2">
    <source>
        <dbReference type="ARBA" id="ARBA00012438"/>
    </source>
</evidence>
<dbReference type="InterPro" id="IPR004358">
    <property type="entry name" value="Sig_transdc_His_kin-like_C"/>
</dbReference>
<dbReference type="PANTHER" id="PTHR43047:SF72">
    <property type="entry name" value="OSMOSENSING HISTIDINE PROTEIN KINASE SLN1"/>
    <property type="match status" value="1"/>
</dbReference>
<name>A0A9D5JY41_9BACT</name>
<dbReference type="InterPro" id="IPR003594">
    <property type="entry name" value="HATPase_dom"/>
</dbReference>
<dbReference type="SUPFAM" id="SSF55874">
    <property type="entry name" value="ATPase domain of HSP90 chaperone/DNA topoisomerase II/histidine kinase"/>
    <property type="match status" value="1"/>
</dbReference>
<protein>
    <recommendedName>
        <fullName evidence="2">histidine kinase</fullName>
        <ecNumber evidence="2">2.7.13.3</ecNumber>
    </recommendedName>
</protein>
<dbReference type="PRINTS" id="PR00344">
    <property type="entry name" value="BCTRLSENSOR"/>
</dbReference>
<dbReference type="Gene3D" id="1.10.287.130">
    <property type="match status" value="1"/>
</dbReference>
<dbReference type="Pfam" id="PF00072">
    <property type="entry name" value="Response_reg"/>
    <property type="match status" value="1"/>
</dbReference>
<dbReference type="CDD" id="cd19920">
    <property type="entry name" value="REC_PA4781-like"/>
    <property type="match status" value="1"/>
</dbReference>
<keyword evidence="6" id="KW-0175">Coiled coil</keyword>
<evidence type="ECO:0000259" key="8">
    <source>
        <dbReference type="PROSITE" id="PS50109"/>
    </source>
</evidence>
<dbReference type="PROSITE" id="PS50109">
    <property type="entry name" value="HIS_KIN"/>
    <property type="match status" value="1"/>
</dbReference>
<evidence type="ECO:0000256" key="6">
    <source>
        <dbReference type="SAM" id="Coils"/>
    </source>
</evidence>
<keyword evidence="4" id="KW-0418">Kinase</keyword>
<evidence type="ECO:0000256" key="4">
    <source>
        <dbReference type="ARBA" id="ARBA00022777"/>
    </source>
</evidence>
<dbReference type="SUPFAM" id="SSF52172">
    <property type="entry name" value="CheY-like"/>
    <property type="match status" value="1"/>
</dbReference>
<dbReference type="InterPro" id="IPR036097">
    <property type="entry name" value="HisK_dim/P_sf"/>
</dbReference>
<accession>A0A9D5JY41</accession>
<proteinExistence type="predicted"/>
<dbReference type="SMART" id="SM00448">
    <property type="entry name" value="REC"/>
    <property type="match status" value="1"/>
</dbReference>
<dbReference type="SMART" id="SM00387">
    <property type="entry name" value="HATPase_c"/>
    <property type="match status" value="1"/>
</dbReference>
<gene>
    <name evidence="10" type="ORF">GF339_17745</name>
</gene>
<keyword evidence="3" id="KW-0808">Transferase</keyword>
<dbReference type="PROSITE" id="PS50110">
    <property type="entry name" value="RESPONSE_REGULATORY"/>
    <property type="match status" value="1"/>
</dbReference>
<dbReference type="InterPro" id="IPR005467">
    <property type="entry name" value="His_kinase_dom"/>
</dbReference>
<reference evidence="10" key="1">
    <citation type="submission" date="2019-11" db="EMBL/GenBank/DDBJ databases">
        <title>Microbial mats filling the niche in hypersaline microbial mats.</title>
        <authorList>
            <person name="Wong H.L."/>
            <person name="Macleod F.I."/>
            <person name="White R.A. III"/>
            <person name="Burns B.P."/>
        </authorList>
    </citation>
    <scope>NUCLEOTIDE SEQUENCE</scope>
    <source>
        <strain evidence="10">Rbin_158</strain>
    </source>
</reference>
<comment type="caution">
    <text evidence="10">The sequence shown here is derived from an EMBL/GenBank/DDBJ whole genome shotgun (WGS) entry which is preliminary data.</text>
</comment>
<organism evidence="10 11">
    <name type="scientific">candidate division KSB3 bacterium</name>
    <dbReference type="NCBI Taxonomy" id="2044937"/>
    <lineage>
        <taxon>Bacteria</taxon>
        <taxon>candidate division KSB3</taxon>
    </lineage>
</organism>
<dbReference type="InterPro" id="IPR036890">
    <property type="entry name" value="HATPase_C_sf"/>
</dbReference>
<dbReference type="AlphaFoldDB" id="A0A9D5JY41"/>
<feature type="modified residue" description="4-aspartylphosphate" evidence="5">
    <location>
        <position position="56"/>
    </location>
</feature>
<dbReference type="GO" id="GO:0000155">
    <property type="term" value="F:phosphorelay sensor kinase activity"/>
    <property type="evidence" value="ECO:0007669"/>
    <property type="project" value="InterPro"/>
</dbReference>
<dbReference type="Gene3D" id="3.30.565.10">
    <property type="entry name" value="Histidine kinase-like ATPase, C-terminal domain"/>
    <property type="match status" value="1"/>
</dbReference>
<evidence type="ECO:0000256" key="1">
    <source>
        <dbReference type="ARBA" id="ARBA00000085"/>
    </source>
</evidence>
<dbReference type="Pfam" id="PF02518">
    <property type="entry name" value="HATPase_c"/>
    <property type="match status" value="1"/>
</dbReference>
<dbReference type="Gene3D" id="3.40.50.2300">
    <property type="match status" value="1"/>
</dbReference>
<dbReference type="InterPro" id="IPR001789">
    <property type="entry name" value="Sig_transdc_resp-reg_receiver"/>
</dbReference>
<feature type="domain" description="Response regulatory" evidence="9">
    <location>
        <begin position="7"/>
        <end position="123"/>
    </location>
</feature>
<feature type="coiled-coil region" evidence="6">
    <location>
        <begin position="125"/>
        <end position="177"/>
    </location>
</feature>
<dbReference type="GO" id="GO:0009927">
    <property type="term" value="F:histidine phosphotransfer kinase activity"/>
    <property type="evidence" value="ECO:0007669"/>
    <property type="project" value="TreeGrafter"/>
</dbReference>
<dbReference type="EMBL" id="WJJP01000581">
    <property type="protein sequence ID" value="MBD3326432.1"/>
    <property type="molecule type" value="Genomic_DNA"/>
</dbReference>
<evidence type="ECO:0000256" key="3">
    <source>
        <dbReference type="ARBA" id="ARBA00022679"/>
    </source>
</evidence>